<dbReference type="InterPro" id="IPR044838">
    <property type="entry name" value="EGY1-like"/>
</dbReference>
<evidence type="ECO:0000256" key="3">
    <source>
        <dbReference type="ARBA" id="ARBA00022528"/>
    </source>
</evidence>
<evidence type="ECO:0000256" key="6">
    <source>
        <dbReference type="ARBA" id="ARBA00022692"/>
    </source>
</evidence>
<dbReference type="CDD" id="cd06160">
    <property type="entry name" value="S2P-M50_like_2"/>
    <property type="match status" value="1"/>
</dbReference>
<evidence type="ECO:0000256" key="7">
    <source>
        <dbReference type="ARBA" id="ARBA00022801"/>
    </source>
</evidence>
<dbReference type="EMBL" id="JASCZI010000003">
    <property type="protein sequence ID" value="MED6106070.1"/>
    <property type="molecule type" value="Genomic_DNA"/>
</dbReference>
<keyword evidence="6 13" id="KW-0812">Transmembrane</keyword>
<keyword evidence="16" id="KW-1185">Reference proteome</keyword>
<keyword evidence="3" id="KW-0150">Chloroplast</keyword>
<dbReference type="PROSITE" id="PS50181">
    <property type="entry name" value="FBOX"/>
    <property type="match status" value="1"/>
</dbReference>
<comment type="subcellular location">
    <subcellularLocation>
        <location evidence="1">Plastid</location>
        <location evidence="1">Chloroplast membrane</location>
        <topology evidence="1">Multi-pass membrane protein</topology>
    </subcellularLocation>
</comment>
<feature type="compositionally biased region" description="Basic and acidic residues" evidence="12">
    <location>
        <begin position="408"/>
        <end position="421"/>
    </location>
</feature>
<dbReference type="NCBIfam" id="TIGR01640">
    <property type="entry name" value="F_box_assoc_1"/>
    <property type="match status" value="1"/>
</dbReference>
<protein>
    <submittedName>
        <fullName evidence="15">Zinc metalloprotease egy1, chloroplastic</fullName>
    </submittedName>
</protein>
<sequence length="1296" mass="145272">MNFGMSFNDKFATVVPSIPNQKQKGINEILPLELIQRILLRVPAKQLAHLRCVSKLWHTLISDPHFAESHLQHSPAATNACLYIKDHTLAYFVYLNALVSDDNDALLVKEVYPPFKKKSNPKFEVLGSCRGFVLLYRPPHFLLVWKPLTGSSKRTSYSHIVSRTKYKRGFMFLKLYGFGYDASRDDYLVVMAWQDIDDLDHLDCFSLRANSWINLDSALPALPKPLDISDYISCGLFLNDAIHWLTNFERPWGHAILVFDLKERTFSKISISDQLSRQPHPKSLLRQQQSPFSSSSSSQVSIHSSTFKCRATETQRNPQTLCRSQPPLVSVLPFCVVRMGTLTSCGFIPLKSEFRSNPVRRAFRETIHYHALKRLRSTCLPSFTLTLPHVSKFPSFRCSATANNNSDNRNDVVEGEAERPSNDSSNATTTTTTLPEDRRDDAFNSEKSAPPSPSPRSSLPSLGPTYSNFQVDSFKLMELLGPEKVDPADVKLIKDKLFGDKYNLFMVEEPDADSPDPRGGPRVSFGLLRKEVSEPGPTTLWQYVIAFLLFLLTIGSSVELGIASQINRLPPEVVKYLTDPNAVEAPDMQLLFPFVESALPLAYGVLGVLLFHEVGHFLAAFPKQVKLSIPFFIPNITLGSFGAITQFKSLLPDRSTKVDISLAGPFAGAVLSFSMFTVGLLLSSNPDAAGDLVEVPSMLFQGSLLLGLISRATLGYTAMHAATVSIHPLVIAGWCGLTIQAFNMLPVGCLDGGRAVQGAFGKGALMGFGLTTYTLLGLGVIGGPLSLPWGLYVILCQRTPEKPCLNDVTEVGTWRKTLVAAAIFLVVFTLLPVWDELAEELGIGLVNCRDGNVDSAYDGIGELPRLSFVGQETFTEQANKTELAAAWMKSMNDILPLELIQAILLRIPARHLFPLKLVSKLWLSLISNPNFMELHLQRSSALTPPKFFFAKSTEQARLVDLHALINEDATIGAAIKDVPIPFGKKKKKKGCFRTQVLGSCRGFVFLHYEPHFILWNPVTGYRKQISHRCDFKKGVCLFRGAILYGIGYDASKDDYLVIFASKGDCIDCFSVRTNSWIKIDVATPIPLTKHTVIRPEGLFHNGAIHWLTCQNKNYEAFLTFDVKRRSFSKIPLPEEKPIGYFSYDLVILRGCLVLYFLSAVTRRIQIWMMKDYKVHSSWTFYETRDKNMFHCFKPLGLSNGSDFIMLYSDHSFSKYSVEGELLQHFQYYHDTNGQRVRNATYLRYTVFTESLATLPCDGDKKKWAKSTQISVAWVLPEDLFSQEVKQPERIRGNPTY</sequence>
<comment type="similarity">
    <text evidence="2">Belongs to the peptidase M50B family.</text>
</comment>
<dbReference type="GO" id="GO:0008237">
    <property type="term" value="F:metallopeptidase activity"/>
    <property type="evidence" value="ECO:0007669"/>
    <property type="project" value="UniProtKB-KW"/>
</dbReference>
<keyword evidence="5" id="KW-0645">Protease</keyword>
<keyword evidence="11 13" id="KW-0472">Membrane</keyword>
<keyword evidence="8" id="KW-0809">Transit peptide</keyword>
<dbReference type="InterPro" id="IPR001810">
    <property type="entry name" value="F-box_dom"/>
</dbReference>
<dbReference type="InterPro" id="IPR008915">
    <property type="entry name" value="Peptidase_M50"/>
</dbReference>
<evidence type="ECO:0000256" key="12">
    <source>
        <dbReference type="SAM" id="MobiDB-lite"/>
    </source>
</evidence>
<evidence type="ECO:0000256" key="10">
    <source>
        <dbReference type="ARBA" id="ARBA00023049"/>
    </source>
</evidence>
<dbReference type="CDD" id="cd22157">
    <property type="entry name" value="F-box_AtFBW1-like"/>
    <property type="match status" value="1"/>
</dbReference>
<evidence type="ECO:0000259" key="14">
    <source>
        <dbReference type="PROSITE" id="PS50181"/>
    </source>
</evidence>
<dbReference type="SMART" id="SM00256">
    <property type="entry name" value="FBOX"/>
    <property type="match status" value="2"/>
</dbReference>
<feature type="transmembrane region" description="Helical" evidence="13">
    <location>
        <begin position="590"/>
        <end position="611"/>
    </location>
</feature>
<evidence type="ECO:0000256" key="11">
    <source>
        <dbReference type="ARBA" id="ARBA00023136"/>
    </source>
</evidence>
<evidence type="ECO:0000256" key="2">
    <source>
        <dbReference type="ARBA" id="ARBA00007931"/>
    </source>
</evidence>
<feature type="transmembrane region" description="Helical" evidence="13">
    <location>
        <begin position="695"/>
        <end position="714"/>
    </location>
</feature>
<dbReference type="InterPro" id="IPR036047">
    <property type="entry name" value="F-box-like_dom_sf"/>
</dbReference>
<evidence type="ECO:0000256" key="5">
    <source>
        <dbReference type="ARBA" id="ARBA00022670"/>
    </source>
</evidence>
<name>A0ABU6Q3J4_9FABA</name>
<dbReference type="Gene3D" id="1.20.1280.50">
    <property type="match status" value="1"/>
</dbReference>
<dbReference type="Pfam" id="PF00646">
    <property type="entry name" value="F-box"/>
    <property type="match status" value="2"/>
</dbReference>
<feature type="domain" description="F-box" evidence="14">
    <location>
        <begin position="889"/>
        <end position="934"/>
    </location>
</feature>
<comment type="caution">
    <text evidence="15">The sequence shown here is derived from an EMBL/GenBank/DDBJ whole genome shotgun (WGS) entry which is preliminary data.</text>
</comment>
<feature type="transmembrane region" description="Helical" evidence="13">
    <location>
        <begin position="726"/>
        <end position="745"/>
    </location>
</feature>
<feature type="transmembrane region" description="Helical" evidence="13">
    <location>
        <begin position="540"/>
        <end position="562"/>
    </location>
</feature>
<dbReference type="PANTHER" id="PTHR31412:SF0">
    <property type="entry name" value="ZINC METALLOPROTEASE EGY1, CHLOROPLASTIC-RELATED"/>
    <property type="match status" value="1"/>
</dbReference>
<dbReference type="InterPro" id="IPR017451">
    <property type="entry name" value="F-box-assoc_interact_dom"/>
</dbReference>
<keyword evidence="4" id="KW-0934">Plastid</keyword>
<feature type="compositionally biased region" description="Low complexity" evidence="12">
    <location>
        <begin position="287"/>
        <end position="299"/>
    </location>
</feature>
<feature type="compositionally biased region" description="Basic and acidic residues" evidence="12">
    <location>
        <begin position="435"/>
        <end position="444"/>
    </location>
</feature>
<keyword evidence="10 15" id="KW-0482">Metalloprotease</keyword>
<gene>
    <name evidence="15" type="primary">EGY1_1</name>
    <name evidence="15" type="ORF">PIB30_001463</name>
</gene>
<feature type="compositionally biased region" description="Polar residues" evidence="12">
    <location>
        <begin position="398"/>
        <end position="407"/>
    </location>
</feature>
<evidence type="ECO:0000256" key="9">
    <source>
        <dbReference type="ARBA" id="ARBA00022989"/>
    </source>
</evidence>
<feature type="transmembrane region" description="Helical" evidence="13">
    <location>
        <begin position="817"/>
        <end position="834"/>
    </location>
</feature>
<feature type="transmembrane region" description="Helical" evidence="13">
    <location>
        <begin position="631"/>
        <end position="651"/>
    </location>
</feature>
<dbReference type="InterPro" id="IPR006527">
    <property type="entry name" value="F-box-assoc_dom_typ1"/>
</dbReference>
<evidence type="ECO:0000256" key="13">
    <source>
        <dbReference type="SAM" id="Phobius"/>
    </source>
</evidence>
<organism evidence="15 16">
    <name type="scientific">Stylosanthes scabra</name>
    <dbReference type="NCBI Taxonomy" id="79078"/>
    <lineage>
        <taxon>Eukaryota</taxon>
        <taxon>Viridiplantae</taxon>
        <taxon>Streptophyta</taxon>
        <taxon>Embryophyta</taxon>
        <taxon>Tracheophyta</taxon>
        <taxon>Spermatophyta</taxon>
        <taxon>Magnoliopsida</taxon>
        <taxon>eudicotyledons</taxon>
        <taxon>Gunneridae</taxon>
        <taxon>Pentapetalae</taxon>
        <taxon>rosids</taxon>
        <taxon>fabids</taxon>
        <taxon>Fabales</taxon>
        <taxon>Fabaceae</taxon>
        <taxon>Papilionoideae</taxon>
        <taxon>50 kb inversion clade</taxon>
        <taxon>dalbergioids sensu lato</taxon>
        <taxon>Dalbergieae</taxon>
        <taxon>Pterocarpus clade</taxon>
        <taxon>Stylosanthes</taxon>
    </lineage>
</organism>
<evidence type="ECO:0000313" key="16">
    <source>
        <dbReference type="Proteomes" id="UP001341840"/>
    </source>
</evidence>
<proteinExistence type="inferred from homology"/>
<evidence type="ECO:0000256" key="8">
    <source>
        <dbReference type="ARBA" id="ARBA00022946"/>
    </source>
</evidence>
<keyword evidence="9 13" id="KW-1133">Transmembrane helix</keyword>
<accession>A0ABU6Q3J4</accession>
<dbReference type="SUPFAM" id="SSF81383">
    <property type="entry name" value="F-box domain"/>
    <property type="match status" value="2"/>
</dbReference>
<reference evidence="15 16" key="1">
    <citation type="journal article" date="2023" name="Plants (Basel)">
        <title>Bridging the Gap: Combining Genomics and Transcriptomics Approaches to Understand Stylosanthes scabra, an Orphan Legume from the Brazilian Caatinga.</title>
        <authorList>
            <person name="Ferreira-Neto J.R.C."/>
            <person name="da Silva M.D."/>
            <person name="Binneck E."/>
            <person name="de Melo N.F."/>
            <person name="da Silva R.H."/>
            <person name="de Melo A.L.T.M."/>
            <person name="Pandolfi V."/>
            <person name="Bustamante F.O."/>
            <person name="Brasileiro-Vidal A.C."/>
            <person name="Benko-Iseppon A.M."/>
        </authorList>
    </citation>
    <scope>NUCLEOTIDE SEQUENCE [LARGE SCALE GENOMIC DNA]</scope>
    <source>
        <tissue evidence="15">Leaves</tissue>
    </source>
</reference>
<feature type="region of interest" description="Disordered" evidence="12">
    <location>
        <begin position="273"/>
        <end position="299"/>
    </location>
</feature>
<evidence type="ECO:0000256" key="1">
    <source>
        <dbReference type="ARBA" id="ARBA00004508"/>
    </source>
</evidence>
<evidence type="ECO:0000256" key="4">
    <source>
        <dbReference type="ARBA" id="ARBA00022640"/>
    </source>
</evidence>
<feature type="region of interest" description="Disordered" evidence="12">
    <location>
        <begin position="398"/>
        <end position="462"/>
    </location>
</feature>
<dbReference type="Proteomes" id="UP001341840">
    <property type="component" value="Unassembled WGS sequence"/>
</dbReference>
<evidence type="ECO:0000313" key="15">
    <source>
        <dbReference type="EMBL" id="MED6106070.1"/>
    </source>
</evidence>
<dbReference type="Pfam" id="PF02163">
    <property type="entry name" value="Peptidase_M50"/>
    <property type="match status" value="1"/>
</dbReference>
<dbReference type="PANTHER" id="PTHR31412">
    <property type="entry name" value="ZINC METALLOPROTEASE EGY1"/>
    <property type="match status" value="1"/>
</dbReference>
<dbReference type="Pfam" id="PF07734">
    <property type="entry name" value="FBA_1"/>
    <property type="match status" value="2"/>
</dbReference>
<keyword evidence="7" id="KW-0378">Hydrolase</keyword>
<feature type="transmembrane region" description="Helical" evidence="13">
    <location>
        <begin position="663"/>
        <end position="683"/>
    </location>
</feature>
<feature type="transmembrane region" description="Helical" evidence="13">
    <location>
        <begin position="765"/>
        <end position="796"/>
    </location>
</feature>